<sequence length="163" mass="16608">GLAAFDPPVNPVKGEGPMEEIALVPAGSQTLRVMSFPWIGAPEPPPKGVKPDFGKEGLADWIPYGGGWFVKDGALHAAANSGSGPTAGGKAVATRTNFSDVVFEADVTVGAGGEAGLIFRVTKPSIGADAYDGYYAGIRPDDGTLLLGKADGKWTPLASARAP</sequence>
<proteinExistence type="predicted"/>
<dbReference type="EMBL" id="KF116511">
    <property type="protein sequence ID" value="AIA83756.1"/>
    <property type="molecule type" value="Genomic_DNA"/>
</dbReference>
<dbReference type="AlphaFoldDB" id="A0A060BTB2"/>
<name>A0A060BTB2_9ACTN</name>
<protein>
    <submittedName>
        <fullName evidence="2">CAZy families GH43 protein</fullName>
    </submittedName>
</protein>
<reference evidence="2" key="1">
    <citation type="journal article" date="2013" name="Environ. Microbiol.">
        <title>Seasonally variable intestinal metagenomes of the red palm weevil (Rhynchophorus ferrugineus).</title>
        <authorList>
            <person name="Jia S."/>
            <person name="Zhang X."/>
            <person name="Zhang G."/>
            <person name="Yin A."/>
            <person name="Zhang S."/>
            <person name="Li F."/>
            <person name="Wang L."/>
            <person name="Zhao D."/>
            <person name="Yun Q."/>
            <person name="Tala"/>
            <person name="Wang J."/>
            <person name="Sun G."/>
            <person name="Baabdullah M."/>
            <person name="Yu X."/>
            <person name="Hu S."/>
            <person name="Al-Mssallem I.S."/>
            <person name="Yu J."/>
        </authorList>
    </citation>
    <scope>NUCLEOTIDE SEQUENCE</scope>
</reference>
<organism evidence="2">
    <name type="scientific">uncultured Streptomyces sp</name>
    <dbReference type="NCBI Taxonomy" id="174707"/>
    <lineage>
        <taxon>Bacteria</taxon>
        <taxon>Bacillati</taxon>
        <taxon>Actinomycetota</taxon>
        <taxon>Actinomycetes</taxon>
        <taxon>Kitasatosporales</taxon>
        <taxon>Streptomycetaceae</taxon>
        <taxon>Streptomyces</taxon>
        <taxon>environmental samples</taxon>
    </lineage>
</organism>
<dbReference type="GO" id="GO:0016787">
    <property type="term" value="F:hydrolase activity"/>
    <property type="evidence" value="ECO:0007669"/>
    <property type="project" value="InterPro"/>
</dbReference>
<feature type="domain" description="3-keto-alpha-glucoside-1,2-lyase/3-keto-2-hydroxy-glucal hydratase" evidence="1">
    <location>
        <begin position="53"/>
        <end position="144"/>
    </location>
</feature>
<evidence type="ECO:0000259" key="1">
    <source>
        <dbReference type="Pfam" id="PF06439"/>
    </source>
</evidence>
<feature type="non-terminal residue" evidence="2">
    <location>
        <position position="163"/>
    </location>
</feature>
<evidence type="ECO:0000313" key="2">
    <source>
        <dbReference type="EMBL" id="AIA83756.1"/>
    </source>
</evidence>
<accession>A0A060BTB2</accession>
<feature type="non-terminal residue" evidence="2">
    <location>
        <position position="1"/>
    </location>
</feature>
<dbReference type="Gene3D" id="2.60.120.560">
    <property type="entry name" value="Exo-inulinase, domain 1"/>
    <property type="match status" value="1"/>
</dbReference>
<dbReference type="InterPro" id="IPR010496">
    <property type="entry name" value="AL/BT2_dom"/>
</dbReference>
<dbReference type="Pfam" id="PF06439">
    <property type="entry name" value="3keto-disac_hyd"/>
    <property type="match status" value="1"/>
</dbReference>